<dbReference type="HOGENOM" id="CLU_049221_0_0_1"/>
<dbReference type="EMBL" id="KN824366">
    <property type="protein sequence ID" value="KIM22024.1"/>
    <property type="molecule type" value="Genomic_DNA"/>
</dbReference>
<organism evidence="1 2">
    <name type="scientific">Serendipita vermifera MAFF 305830</name>
    <dbReference type="NCBI Taxonomy" id="933852"/>
    <lineage>
        <taxon>Eukaryota</taxon>
        <taxon>Fungi</taxon>
        <taxon>Dikarya</taxon>
        <taxon>Basidiomycota</taxon>
        <taxon>Agaricomycotina</taxon>
        <taxon>Agaricomycetes</taxon>
        <taxon>Sebacinales</taxon>
        <taxon>Serendipitaceae</taxon>
        <taxon>Serendipita</taxon>
    </lineage>
</organism>
<dbReference type="SUPFAM" id="SSF53167">
    <property type="entry name" value="Purine and uridine phosphorylases"/>
    <property type="match status" value="1"/>
</dbReference>
<reference evidence="1 2" key="1">
    <citation type="submission" date="2014-04" db="EMBL/GenBank/DDBJ databases">
        <authorList>
            <consortium name="DOE Joint Genome Institute"/>
            <person name="Kuo A."/>
            <person name="Zuccaro A."/>
            <person name="Kohler A."/>
            <person name="Nagy L.G."/>
            <person name="Floudas D."/>
            <person name="Copeland A."/>
            <person name="Barry K.W."/>
            <person name="Cichocki N."/>
            <person name="Veneault-Fourrey C."/>
            <person name="LaButti K."/>
            <person name="Lindquist E.A."/>
            <person name="Lipzen A."/>
            <person name="Lundell T."/>
            <person name="Morin E."/>
            <person name="Murat C."/>
            <person name="Sun H."/>
            <person name="Tunlid A."/>
            <person name="Henrissat B."/>
            <person name="Grigoriev I.V."/>
            <person name="Hibbett D.S."/>
            <person name="Martin F."/>
            <person name="Nordberg H.P."/>
            <person name="Cantor M.N."/>
            <person name="Hua S.X."/>
        </authorList>
    </citation>
    <scope>NUCLEOTIDE SEQUENCE [LARGE SCALE GENOMIC DNA]</scope>
    <source>
        <strain evidence="1 2">MAFF 305830</strain>
    </source>
</reference>
<dbReference type="GO" id="GO:0009116">
    <property type="term" value="P:nucleoside metabolic process"/>
    <property type="evidence" value="ECO:0007669"/>
    <property type="project" value="InterPro"/>
</dbReference>
<dbReference type="AlphaFoldDB" id="A0A0C3APN2"/>
<evidence type="ECO:0000313" key="1">
    <source>
        <dbReference type="EMBL" id="KIM22024.1"/>
    </source>
</evidence>
<accession>A0A0C3APN2</accession>
<dbReference type="Proteomes" id="UP000054097">
    <property type="component" value="Unassembled WGS sequence"/>
</dbReference>
<dbReference type="InterPro" id="IPR035994">
    <property type="entry name" value="Nucleoside_phosphorylase_sf"/>
</dbReference>
<evidence type="ECO:0000313" key="2">
    <source>
        <dbReference type="Proteomes" id="UP000054097"/>
    </source>
</evidence>
<proteinExistence type="predicted"/>
<protein>
    <recommendedName>
        <fullName evidence="3">Nucleoside phosphorylase domain-containing protein</fullName>
    </recommendedName>
</protein>
<reference evidence="2" key="2">
    <citation type="submission" date="2015-01" db="EMBL/GenBank/DDBJ databases">
        <title>Evolutionary Origins and Diversification of the Mycorrhizal Mutualists.</title>
        <authorList>
            <consortium name="DOE Joint Genome Institute"/>
            <consortium name="Mycorrhizal Genomics Consortium"/>
            <person name="Kohler A."/>
            <person name="Kuo A."/>
            <person name="Nagy L.G."/>
            <person name="Floudas D."/>
            <person name="Copeland A."/>
            <person name="Barry K.W."/>
            <person name="Cichocki N."/>
            <person name="Veneault-Fourrey C."/>
            <person name="LaButti K."/>
            <person name="Lindquist E.A."/>
            <person name="Lipzen A."/>
            <person name="Lundell T."/>
            <person name="Morin E."/>
            <person name="Murat C."/>
            <person name="Riley R."/>
            <person name="Ohm R."/>
            <person name="Sun H."/>
            <person name="Tunlid A."/>
            <person name="Henrissat B."/>
            <person name="Grigoriev I.V."/>
            <person name="Hibbett D.S."/>
            <person name="Martin F."/>
        </authorList>
    </citation>
    <scope>NUCLEOTIDE SEQUENCE [LARGE SCALE GENOMIC DNA]</scope>
    <source>
        <strain evidence="2">MAFF 305830</strain>
    </source>
</reference>
<keyword evidence="2" id="KW-1185">Reference proteome</keyword>
<sequence>MVSLWSTAVFRPIIQPPRLSVAKLRRTVIHRNRSQWCSRTTHGPQANVTTSNHTMGDSLHRYLRTKMHQDILSRPWDAIIVTGKHSRTSPSIIFDGEKRDKPFNWQRPTARVEGNSLYIQCFPGADHVRHYAELIATYLTITDSAGVLTPPSRVSFILPPDGETQIALERTNLSQLPKFDIAVLGLVHRLDTLTGGFTDHQVESEDDAFDWVIRNINGRAVAFIGFKPSFWGDISGEIVSRLANKHGISEALYIGKLGSVKHGVKPNRWLATGKESLVQGKRVPWTNAFREESLAQAAPVPVMVGRHITVPSVIDETKDWLATVGDYDFVDPEVGMMARAAVKAKISFGYLHIISDNVAEKYSEDLSNERDGGVLIGRAVLYEQIQAVLRHHLGT</sequence>
<dbReference type="STRING" id="933852.A0A0C3APN2"/>
<name>A0A0C3APN2_SERVB</name>
<dbReference type="OrthoDB" id="3503419at2759"/>
<dbReference type="GO" id="GO:0003824">
    <property type="term" value="F:catalytic activity"/>
    <property type="evidence" value="ECO:0007669"/>
    <property type="project" value="InterPro"/>
</dbReference>
<gene>
    <name evidence="1" type="ORF">M408DRAFT_333143</name>
</gene>
<evidence type="ECO:0008006" key="3">
    <source>
        <dbReference type="Google" id="ProtNLM"/>
    </source>
</evidence>